<protein>
    <submittedName>
        <fullName evidence="2">ATP-binding protein</fullName>
    </submittedName>
</protein>
<proteinExistence type="predicted"/>
<dbReference type="RefSeq" id="WP_349054458.1">
    <property type="nucleotide sequence ID" value="NZ_JBBNPS010000025.1"/>
</dbReference>
<keyword evidence="2" id="KW-0067">ATP-binding</keyword>
<dbReference type="GO" id="GO:0005524">
    <property type="term" value="F:ATP binding"/>
    <property type="evidence" value="ECO:0007669"/>
    <property type="project" value="UniProtKB-KW"/>
</dbReference>
<sequence length="325" mass="36659">MASIFDKIRADYDALRRENEQTLRERREEAYAMAPGLEAVEENIRALGFEAAKATLLSGDADLADAAVKELETYEAMARAMLVEAGLPADYLDPIYRCSQCKDKGYLENGERCSCMKQRITAYLHRSSHIERQIEKNNFGNFRLDIYSDLPFADEGISPRQNMEEILAVAENFIATFGEANDMNLLLYGPTGLGKTFLSHAIAAELMAAGKSVVYETAFGLVRIFEEKTFNRDASDEIKMAYDSLFTADLLIIDDLGTELTNSFTNSQLFNIVNSRMIDGKKMIISTNLSPRELSAVYGDRIFSRIFHKFVPMAFFGKDLRWEAE</sequence>
<dbReference type="InterPro" id="IPR003593">
    <property type="entry name" value="AAA+_ATPase"/>
</dbReference>
<accession>A0ABV1J7G8</accession>
<dbReference type="PANTHER" id="PTHR30050:SF4">
    <property type="entry name" value="ATP-BINDING PROTEIN RV3427C IN INSERTION SEQUENCE-RELATED"/>
    <property type="match status" value="1"/>
</dbReference>
<dbReference type="InterPro" id="IPR027417">
    <property type="entry name" value="P-loop_NTPase"/>
</dbReference>
<evidence type="ECO:0000313" key="3">
    <source>
        <dbReference type="Proteomes" id="UP001481872"/>
    </source>
</evidence>
<evidence type="ECO:0000259" key="1">
    <source>
        <dbReference type="SMART" id="SM00382"/>
    </source>
</evidence>
<dbReference type="PANTHER" id="PTHR30050">
    <property type="entry name" value="CHROMOSOMAL REPLICATION INITIATOR PROTEIN DNAA"/>
    <property type="match status" value="1"/>
</dbReference>
<reference evidence="2 3" key="1">
    <citation type="submission" date="2024-04" db="EMBL/GenBank/DDBJ databases">
        <title>Human intestinal bacterial collection.</title>
        <authorList>
            <person name="Pauvert C."/>
            <person name="Hitch T.C.A."/>
            <person name="Clavel T."/>
        </authorList>
    </citation>
    <scope>NUCLEOTIDE SEQUENCE [LARGE SCALE GENOMIC DNA]</scope>
    <source>
        <strain evidence="2 3">CLA-SR-H026</strain>
    </source>
</reference>
<dbReference type="SUPFAM" id="SSF52540">
    <property type="entry name" value="P-loop containing nucleoside triphosphate hydrolases"/>
    <property type="match status" value="1"/>
</dbReference>
<keyword evidence="2" id="KW-0547">Nucleotide-binding</keyword>
<dbReference type="SMART" id="SM00382">
    <property type="entry name" value="AAA"/>
    <property type="match status" value="1"/>
</dbReference>
<dbReference type="EMBL" id="JBBNPS010000025">
    <property type="protein sequence ID" value="MEQ3354135.1"/>
    <property type="molecule type" value="Genomic_DNA"/>
</dbReference>
<dbReference type="InterPro" id="IPR002611">
    <property type="entry name" value="IstB_ATP-bd"/>
</dbReference>
<dbReference type="Pfam" id="PF01695">
    <property type="entry name" value="IstB_IS21"/>
    <property type="match status" value="1"/>
</dbReference>
<dbReference type="Proteomes" id="UP001481872">
    <property type="component" value="Unassembled WGS sequence"/>
</dbReference>
<gene>
    <name evidence="2" type="ORF">AAA081_07515</name>
</gene>
<feature type="domain" description="AAA+ ATPase" evidence="1">
    <location>
        <begin position="181"/>
        <end position="312"/>
    </location>
</feature>
<dbReference type="NCBIfam" id="NF005304">
    <property type="entry name" value="PRK06835.1"/>
    <property type="match status" value="1"/>
</dbReference>
<name>A0ABV1J7G8_9FIRM</name>
<comment type="caution">
    <text evidence="2">The sequence shown here is derived from an EMBL/GenBank/DDBJ whole genome shotgun (WGS) entry which is preliminary data.</text>
</comment>
<dbReference type="CDD" id="cd00009">
    <property type="entry name" value="AAA"/>
    <property type="match status" value="1"/>
</dbReference>
<dbReference type="Gene3D" id="3.40.50.300">
    <property type="entry name" value="P-loop containing nucleotide triphosphate hydrolases"/>
    <property type="match status" value="1"/>
</dbReference>
<keyword evidence="3" id="KW-1185">Reference proteome</keyword>
<organism evidence="2 3">
    <name type="scientific">Aedoeadaptatus acetigenes</name>
    <dbReference type="NCBI Taxonomy" id="2981723"/>
    <lineage>
        <taxon>Bacteria</taxon>
        <taxon>Bacillati</taxon>
        <taxon>Bacillota</taxon>
        <taxon>Tissierellia</taxon>
        <taxon>Tissierellales</taxon>
        <taxon>Peptoniphilaceae</taxon>
        <taxon>Aedoeadaptatus</taxon>
    </lineage>
</organism>
<evidence type="ECO:0000313" key="2">
    <source>
        <dbReference type="EMBL" id="MEQ3354135.1"/>
    </source>
</evidence>